<dbReference type="InterPro" id="IPR029058">
    <property type="entry name" value="AB_hydrolase_fold"/>
</dbReference>
<keyword evidence="1" id="KW-0378">Hydrolase</keyword>
<dbReference type="PANTHER" id="PTHR43329">
    <property type="entry name" value="EPOXIDE HYDROLASE"/>
    <property type="match status" value="1"/>
</dbReference>
<dbReference type="Pfam" id="PF00561">
    <property type="entry name" value="Abhydrolase_1"/>
    <property type="match status" value="1"/>
</dbReference>
<dbReference type="EMBL" id="WOWK01000060">
    <property type="protein sequence ID" value="KAF0322521.1"/>
    <property type="molecule type" value="Genomic_DNA"/>
</dbReference>
<protein>
    <recommendedName>
        <fullName evidence="3">AB hydrolase-1 domain-containing protein</fullName>
    </recommendedName>
</protein>
<dbReference type="Proteomes" id="UP000434172">
    <property type="component" value="Unassembled WGS sequence"/>
</dbReference>
<sequence>MDSIRSKILQISPTISYKYYVSKPSTSSFPTVLFLHGFPSSAADFAPQLTHLISLGYGILAPDLLGYGGTSKPHDPQEYVWRTMSAHIAAILDAESLDAVVGVGHDLGSWFLSRLYHFYPSRFRGLVFLDVGYAVPGQRFDVEMINRMTKEMTGEERFRYWDLFTDEEGVALMDRNVESVLSLMHASPEVMAANLGPKDKTREWVAAGRIAQSHFFGDETSSYFKDKVAVFREGGWTGPTNWYKALRKNLSWEDEKNMKKELEVSVLVVGCGRDEMTNTSKLADTATAKISTVDEVGQYWMIGTGFSDPNNQTPYYAAYNRTYVVVTVFGHGADVSNVADSVAELACLSPTWNALSTPTTTSKAPSTSVASKTTAAVPAVTTSPQSNSSSSAVAAPSSVLRCPRDQAFKGVRHEIWTRTATILSTFTAAAVRGHRLPTDLSHWVSACVIHVIRHNEAFAKSEVQRLCSESHNKAFSRARNARLIMSNTIPNMASDDDKPYCIWYPDVASEETYRRLAKRYPDMRYVVGRACAVAGYAGLYDELGLLPEISIAEEARDNFSNEGSKAIFDTIMRQPVCCEILDDYSRSSHPDRPNSPAFMNGKHYFNIAEDYNIDETSSEKTNNEELAPEHIALFYTPLLSHLPTTNKDALILMAAYEGNIERYVRLRRPKMLHDEHAAVLRGIYHNTTFAKWWYLQEIDPSNRSIRTAALARFIMVNDLSHVTPSSPSKHQVPAMIWWPLIPEEETLKELVRRRPDMKLQVAMACIAGDYRALWEDLAPQPCSELWDQARQAQTRSWPNSPNRNYYVDYLEQNAKEMRCDIADLRTNSECEDAAVRNKEPTTTWLDSGIYAHDFALMDSNPDEDVYSTTGQANAASWELLICSSEEMRRRAREENGLRLYDD</sequence>
<dbReference type="GO" id="GO:0016787">
    <property type="term" value="F:hydrolase activity"/>
    <property type="evidence" value="ECO:0007669"/>
    <property type="project" value="UniProtKB-KW"/>
</dbReference>
<feature type="domain" description="AB hydrolase-1" evidence="3">
    <location>
        <begin position="30"/>
        <end position="131"/>
    </location>
</feature>
<organism evidence="4 5">
    <name type="scientific">Colletotrichum asianum</name>
    <dbReference type="NCBI Taxonomy" id="702518"/>
    <lineage>
        <taxon>Eukaryota</taxon>
        <taxon>Fungi</taxon>
        <taxon>Dikarya</taxon>
        <taxon>Ascomycota</taxon>
        <taxon>Pezizomycotina</taxon>
        <taxon>Sordariomycetes</taxon>
        <taxon>Hypocreomycetidae</taxon>
        <taxon>Glomerellales</taxon>
        <taxon>Glomerellaceae</taxon>
        <taxon>Colletotrichum</taxon>
        <taxon>Colletotrichum gloeosporioides species complex</taxon>
    </lineage>
</organism>
<evidence type="ECO:0000256" key="2">
    <source>
        <dbReference type="ARBA" id="ARBA00038334"/>
    </source>
</evidence>
<gene>
    <name evidence="4" type="ORF">GQ607_010184</name>
</gene>
<comment type="similarity">
    <text evidence="2">Belongs to the AB hydrolase superfamily. Epoxide hydrolase family.</text>
</comment>
<keyword evidence="5" id="KW-1185">Reference proteome</keyword>
<accession>A0A8H3WB69</accession>
<dbReference type="OrthoDB" id="4360026at2759"/>
<dbReference type="PRINTS" id="PR00412">
    <property type="entry name" value="EPOXHYDRLASE"/>
</dbReference>
<dbReference type="SUPFAM" id="SSF53474">
    <property type="entry name" value="alpha/beta-Hydrolases"/>
    <property type="match status" value="1"/>
</dbReference>
<comment type="caution">
    <text evidence="4">The sequence shown here is derived from an EMBL/GenBank/DDBJ whole genome shotgun (WGS) entry which is preliminary data.</text>
</comment>
<dbReference type="Gene3D" id="3.40.50.1820">
    <property type="entry name" value="alpha/beta hydrolase"/>
    <property type="match status" value="1"/>
</dbReference>
<proteinExistence type="inferred from homology"/>
<dbReference type="InterPro" id="IPR000073">
    <property type="entry name" value="AB_hydrolase_1"/>
</dbReference>
<evidence type="ECO:0000313" key="5">
    <source>
        <dbReference type="Proteomes" id="UP000434172"/>
    </source>
</evidence>
<evidence type="ECO:0000313" key="4">
    <source>
        <dbReference type="EMBL" id="KAF0322521.1"/>
    </source>
</evidence>
<dbReference type="AlphaFoldDB" id="A0A8H3WB69"/>
<name>A0A8H3WB69_9PEZI</name>
<evidence type="ECO:0000256" key="1">
    <source>
        <dbReference type="ARBA" id="ARBA00022801"/>
    </source>
</evidence>
<evidence type="ECO:0000259" key="3">
    <source>
        <dbReference type="Pfam" id="PF00561"/>
    </source>
</evidence>
<dbReference type="InterPro" id="IPR000639">
    <property type="entry name" value="Epox_hydrolase-like"/>
</dbReference>
<reference evidence="4 5" key="1">
    <citation type="submission" date="2019-12" db="EMBL/GenBank/DDBJ databases">
        <title>A genome sequence resource for the geographically widespread anthracnose pathogen Colletotrichum asianum.</title>
        <authorList>
            <person name="Meng Y."/>
        </authorList>
    </citation>
    <scope>NUCLEOTIDE SEQUENCE [LARGE SCALE GENOMIC DNA]</scope>
    <source>
        <strain evidence="4 5">ICMP 18580</strain>
    </source>
</reference>